<dbReference type="STRING" id="887062.HGR_14169"/>
<dbReference type="InterPro" id="IPR021253">
    <property type="entry name" value="ZrgA-like"/>
</dbReference>
<dbReference type="AlphaFoldDB" id="F3KWJ5"/>
<sequence>MSLDVAVDAQTLTLAIESPLDGFLGFERAPRTDAERKRVSDMVARLNAAQQLFVPDPAAECTLSSVTMSSAVLGLGEPKKEEDHPQGHGHDDTKRADGKKGHADDDHADIDVDIVFNCAKASQARFIDVKLFDAFKRIRAIDAQVATPQGQFKRNLRPDAARLNLVR</sequence>
<protein>
    <submittedName>
        <fullName evidence="2">ABC-type metal ion transport system, periplasmic component/surface adhesin</fullName>
    </submittedName>
</protein>
<dbReference type="EMBL" id="AEGR01000091">
    <property type="protein sequence ID" value="EGI75843.1"/>
    <property type="molecule type" value="Genomic_DNA"/>
</dbReference>
<dbReference type="eggNOG" id="COG4531">
    <property type="taxonomic scope" value="Bacteria"/>
</dbReference>
<keyword evidence="3" id="KW-1185">Reference proteome</keyword>
<comment type="caution">
    <text evidence="2">The sequence shown here is derived from an EMBL/GenBank/DDBJ whole genome shotgun (WGS) entry which is preliminary data.</text>
</comment>
<dbReference type="Pfam" id="PF10986">
    <property type="entry name" value="ZrgA"/>
    <property type="match status" value="1"/>
</dbReference>
<accession>F3KWJ5</accession>
<feature type="compositionally biased region" description="Basic and acidic residues" evidence="1">
    <location>
        <begin position="77"/>
        <end position="104"/>
    </location>
</feature>
<gene>
    <name evidence="2" type="ORF">HGR_14169</name>
</gene>
<reference evidence="2 3" key="1">
    <citation type="journal article" date="2011" name="EMBO J.">
        <title>Structural diversity of bacterial flagellar motors.</title>
        <authorList>
            <person name="Chen S."/>
            <person name="Beeby M."/>
            <person name="Murphy G.E."/>
            <person name="Leadbetter J.R."/>
            <person name="Hendrixson D.R."/>
            <person name="Briegel A."/>
            <person name="Li Z."/>
            <person name="Shi J."/>
            <person name="Tocheva E.I."/>
            <person name="Muller A."/>
            <person name="Dobro M.J."/>
            <person name="Jensen G.J."/>
        </authorList>
    </citation>
    <scope>NUCLEOTIDE SEQUENCE [LARGE SCALE GENOMIC DNA]</scope>
    <source>
        <strain evidence="2 3">ATCC 19624</strain>
    </source>
</reference>
<proteinExistence type="predicted"/>
<name>F3KWJ5_9BURK</name>
<feature type="region of interest" description="Disordered" evidence="1">
    <location>
        <begin position="72"/>
        <end position="104"/>
    </location>
</feature>
<evidence type="ECO:0000256" key="1">
    <source>
        <dbReference type="SAM" id="MobiDB-lite"/>
    </source>
</evidence>
<evidence type="ECO:0000313" key="3">
    <source>
        <dbReference type="Proteomes" id="UP000016368"/>
    </source>
</evidence>
<dbReference type="Proteomes" id="UP000016368">
    <property type="component" value="Unassembled WGS sequence"/>
</dbReference>
<organism evidence="2 3">
    <name type="scientific">Hylemonella gracilis ATCC 19624</name>
    <dbReference type="NCBI Taxonomy" id="887062"/>
    <lineage>
        <taxon>Bacteria</taxon>
        <taxon>Pseudomonadati</taxon>
        <taxon>Pseudomonadota</taxon>
        <taxon>Betaproteobacteria</taxon>
        <taxon>Burkholderiales</taxon>
        <taxon>Comamonadaceae</taxon>
        <taxon>Hylemonella</taxon>
    </lineage>
</organism>
<evidence type="ECO:0000313" key="2">
    <source>
        <dbReference type="EMBL" id="EGI75843.1"/>
    </source>
</evidence>